<organism evidence="1 2">
    <name type="scientific">Dendrothele bispora (strain CBS 962.96)</name>
    <dbReference type="NCBI Taxonomy" id="1314807"/>
    <lineage>
        <taxon>Eukaryota</taxon>
        <taxon>Fungi</taxon>
        <taxon>Dikarya</taxon>
        <taxon>Basidiomycota</taxon>
        <taxon>Agaricomycotina</taxon>
        <taxon>Agaricomycetes</taxon>
        <taxon>Agaricomycetidae</taxon>
        <taxon>Agaricales</taxon>
        <taxon>Agaricales incertae sedis</taxon>
        <taxon>Dendrothele</taxon>
    </lineage>
</organism>
<feature type="non-terminal residue" evidence="1">
    <location>
        <position position="1"/>
    </location>
</feature>
<proteinExistence type="predicted"/>
<dbReference type="EMBL" id="ML179489">
    <property type="protein sequence ID" value="THU86619.1"/>
    <property type="molecule type" value="Genomic_DNA"/>
</dbReference>
<evidence type="ECO:0000313" key="1">
    <source>
        <dbReference type="EMBL" id="THU86619.1"/>
    </source>
</evidence>
<sequence length="280" mass="32337">LIVGDYFSKSNADALKFMDDATELITWLRSKTLILAHLQGKVVIRAVLTRWTAHYQAFVRLVELRPKLLQLVYHDEGEPDERKRIMKTGNAAAQRKAEEMMGVIKNSDFWEALKHIIDHLEPLAIAANITQAAHCRLNQVLLTFGYLFFQYSGMNVIDTRGRDAIIVSIESRWLKTDQEIFVAAVLLNPVYRNTPFRQISMFNSAGIQELLTRLWHRFFPGERLTIEFSNHLDDYLYCRGFFSNIQARIQLEIGNATTNVCDCNFFRMTDSHINFLASKS</sequence>
<gene>
    <name evidence="1" type="ORF">K435DRAFT_683254</name>
</gene>
<accession>A0A4S8LCP1</accession>
<dbReference type="Proteomes" id="UP000297245">
    <property type="component" value="Unassembled WGS sequence"/>
</dbReference>
<dbReference type="InterPro" id="IPR012337">
    <property type="entry name" value="RNaseH-like_sf"/>
</dbReference>
<dbReference type="SUPFAM" id="SSF53098">
    <property type="entry name" value="Ribonuclease H-like"/>
    <property type="match status" value="1"/>
</dbReference>
<dbReference type="OrthoDB" id="3270520at2759"/>
<protein>
    <submittedName>
        <fullName evidence="1">Uncharacterized protein</fullName>
    </submittedName>
</protein>
<name>A0A4S8LCP1_DENBC</name>
<keyword evidence="2" id="KW-1185">Reference proteome</keyword>
<reference evidence="1 2" key="1">
    <citation type="journal article" date="2019" name="Nat. Ecol. Evol.">
        <title>Megaphylogeny resolves global patterns of mushroom evolution.</title>
        <authorList>
            <person name="Varga T."/>
            <person name="Krizsan K."/>
            <person name="Foldi C."/>
            <person name="Dima B."/>
            <person name="Sanchez-Garcia M."/>
            <person name="Sanchez-Ramirez S."/>
            <person name="Szollosi G.J."/>
            <person name="Szarkandi J.G."/>
            <person name="Papp V."/>
            <person name="Albert L."/>
            <person name="Andreopoulos W."/>
            <person name="Angelini C."/>
            <person name="Antonin V."/>
            <person name="Barry K.W."/>
            <person name="Bougher N.L."/>
            <person name="Buchanan P."/>
            <person name="Buyck B."/>
            <person name="Bense V."/>
            <person name="Catcheside P."/>
            <person name="Chovatia M."/>
            <person name="Cooper J."/>
            <person name="Damon W."/>
            <person name="Desjardin D."/>
            <person name="Finy P."/>
            <person name="Geml J."/>
            <person name="Haridas S."/>
            <person name="Hughes K."/>
            <person name="Justo A."/>
            <person name="Karasinski D."/>
            <person name="Kautmanova I."/>
            <person name="Kiss B."/>
            <person name="Kocsube S."/>
            <person name="Kotiranta H."/>
            <person name="LaButti K.M."/>
            <person name="Lechner B.E."/>
            <person name="Liimatainen K."/>
            <person name="Lipzen A."/>
            <person name="Lukacs Z."/>
            <person name="Mihaltcheva S."/>
            <person name="Morgado L.N."/>
            <person name="Niskanen T."/>
            <person name="Noordeloos M.E."/>
            <person name="Ohm R.A."/>
            <person name="Ortiz-Santana B."/>
            <person name="Ovrebo C."/>
            <person name="Racz N."/>
            <person name="Riley R."/>
            <person name="Savchenko A."/>
            <person name="Shiryaev A."/>
            <person name="Soop K."/>
            <person name="Spirin V."/>
            <person name="Szebenyi C."/>
            <person name="Tomsovsky M."/>
            <person name="Tulloss R.E."/>
            <person name="Uehling J."/>
            <person name="Grigoriev I.V."/>
            <person name="Vagvolgyi C."/>
            <person name="Papp T."/>
            <person name="Martin F.M."/>
            <person name="Miettinen O."/>
            <person name="Hibbett D.S."/>
            <person name="Nagy L.G."/>
        </authorList>
    </citation>
    <scope>NUCLEOTIDE SEQUENCE [LARGE SCALE GENOMIC DNA]</scope>
    <source>
        <strain evidence="1 2">CBS 962.96</strain>
    </source>
</reference>
<evidence type="ECO:0000313" key="2">
    <source>
        <dbReference type="Proteomes" id="UP000297245"/>
    </source>
</evidence>
<dbReference type="AlphaFoldDB" id="A0A4S8LCP1"/>